<protein>
    <submittedName>
        <fullName evidence="1">Uncharacterized protein</fullName>
    </submittedName>
</protein>
<organism evidence="1 2">
    <name type="scientific">Xenotaenia resolanae</name>
    <dbReference type="NCBI Taxonomy" id="208358"/>
    <lineage>
        <taxon>Eukaryota</taxon>
        <taxon>Metazoa</taxon>
        <taxon>Chordata</taxon>
        <taxon>Craniata</taxon>
        <taxon>Vertebrata</taxon>
        <taxon>Euteleostomi</taxon>
        <taxon>Actinopterygii</taxon>
        <taxon>Neopterygii</taxon>
        <taxon>Teleostei</taxon>
        <taxon>Neoteleostei</taxon>
        <taxon>Acanthomorphata</taxon>
        <taxon>Ovalentaria</taxon>
        <taxon>Atherinomorphae</taxon>
        <taxon>Cyprinodontiformes</taxon>
        <taxon>Goodeidae</taxon>
        <taxon>Xenotaenia</taxon>
    </lineage>
</organism>
<accession>A0ABV0WYB4</accession>
<comment type="caution">
    <text evidence="1">The sequence shown here is derived from an EMBL/GenBank/DDBJ whole genome shotgun (WGS) entry which is preliminary data.</text>
</comment>
<evidence type="ECO:0000313" key="1">
    <source>
        <dbReference type="EMBL" id="MEQ2274115.1"/>
    </source>
</evidence>
<reference evidence="1 2" key="1">
    <citation type="submission" date="2021-06" db="EMBL/GenBank/DDBJ databases">
        <authorList>
            <person name="Palmer J.M."/>
        </authorList>
    </citation>
    <scope>NUCLEOTIDE SEQUENCE [LARGE SCALE GENOMIC DNA]</scope>
    <source>
        <strain evidence="1 2">XR_2019</strain>
        <tissue evidence="1">Muscle</tissue>
    </source>
</reference>
<name>A0ABV0WYB4_9TELE</name>
<gene>
    <name evidence="1" type="ORF">XENORESO_014200</name>
</gene>
<dbReference type="Proteomes" id="UP001444071">
    <property type="component" value="Unassembled WGS sequence"/>
</dbReference>
<proteinExistence type="predicted"/>
<evidence type="ECO:0000313" key="2">
    <source>
        <dbReference type="Proteomes" id="UP001444071"/>
    </source>
</evidence>
<dbReference type="EMBL" id="JAHRIM010074535">
    <property type="protein sequence ID" value="MEQ2274115.1"/>
    <property type="molecule type" value="Genomic_DNA"/>
</dbReference>
<sequence>MQKDPRLGVNPRTFLLQGNSATNCATMQPMFSSKFLHFYISNVCMHMSSFAPITPATLLDLYQLTYWMESICLIFSSIYLPIIPGSLCQDLSVRFWALVLC</sequence>
<keyword evidence="2" id="KW-1185">Reference proteome</keyword>